<evidence type="ECO:0000313" key="3">
    <source>
        <dbReference type="Proteomes" id="UP000012960"/>
    </source>
</evidence>
<keyword evidence="3" id="KW-1185">Reference proteome</keyword>
<name>A0A804HN52_MUSAM</name>
<evidence type="ECO:0000313" key="2">
    <source>
        <dbReference type="EnsemblPlants" id="Ma00_p04020.1"/>
    </source>
</evidence>
<sequence length="81" mass="9012">MARCAPKCQKTVQALFFRNLNVPAATLPNATSSRLQDDLVTGWNFWLSEKFLPGSGLGRRNQGIVEPIHVQAIEPFGYIPK</sequence>
<reference evidence="2" key="1">
    <citation type="submission" date="2021-05" db="UniProtKB">
        <authorList>
            <consortium name="EnsemblPlants"/>
        </authorList>
    </citation>
    <scope>IDENTIFICATION</scope>
    <source>
        <strain evidence="2">subsp. malaccensis</strain>
    </source>
</reference>
<dbReference type="InterPro" id="IPR044988">
    <property type="entry name" value="MI25_plants"/>
</dbReference>
<accession>A0A804HN52</accession>
<dbReference type="PANTHER" id="PTHR37774:SF4">
    <property type="entry name" value="ATP SYNTHASE PROTEIN MI25"/>
    <property type="match status" value="1"/>
</dbReference>
<dbReference type="PANTHER" id="PTHR37774">
    <property type="entry name" value="ATP SYNTHASE PROTEIN MI25-RELATED"/>
    <property type="match status" value="1"/>
</dbReference>
<dbReference type="InParanoid" id="A0A804HN52"/>
<evidence type="ECO:0000259" key="1">
    <source>
        <dbReference type="Pfam" id="PF01585"/>
    </source>
</evidence>
<feature type="domain" description="G-patch" evidence="1">
    <location>
        <begin position="52"/>
        <end position="71"/>
    </location>
</feature>
<organism evidence="2 3">
    <name type="scientific">Musa acuminata subsp. malaccensis</name>
    <name type="common">Wild banana</name>
    <name type="synonym">Musa malaccensis</name>
    <dbReference type="NCBI Taxonomy" id="214687"/>
    <lineage>
        <taxon>Eukaryota</taxon>
        <taxon>Viridiplantae</taxon>
        <taxon>Streptophyta</taxon>
        <taxon>Embryophyta</taxon>
        <taxon>Tracheophyta</taxon>
        <taxon>Spermatophyta</taxon>
        <taxon>Magnoliopsida</taxon>
        <taxon>Liliopsida</taxon>
        <taxon>Zingiberales</taxon>
        <taxon>Musaceae</taxon>
        <taxon>Musa</taxon>
    </lineage>
</organism>
<dbReference type="AlphaFoldDB" id="A0A804HN52"/>
<dbReference type="Gramene" id="Ma00_t04020.1">
    <property type="protein sequence ID" value="Ma00_p04020.1"/>
    <property type="gene ID" value="Ma00_g04020"/>
</dbReference>
<dbReference type="Proteomes" id="UP000012960">
    <property type="component" value="Unplaced"/>
</dbReference>
<protein>
    <recommendedName>
        <fullName evidence="1">G-patch domain-containing protein</fullName>
    </recommendedName>
</protein>
<dbReference type="Pfam" id="PF01585">
    <property type="entry name" value="G-patch"/>
    <property type="match status" value="1"/>
</dbReference>
<proteinExistence type="predicted"/>
<dbReference type="EnsemblPlants" id="Ma00_t04020.1">
    <property type="protein sequence ID" value="Ma00_p04020.1"/>
    <property type="gene ID" value="Ma00_g04020"/>
</dbReference>
<dbReference type="GO" id="GO:0003676">
    <property type="term" value="F:nucleic acid binding"/>
    <property type="evidence" value="ECO:0007669"/>
    <property type="project" value="InterPro"/>
</dbReference>
<dbReference type="InterPro" id="IPR000467">
    <property type="entry name" value="G_patch_dom"/>
</dbReference>